<dbReference type="RefSeq" id="WP_353399730.1">
    <property type="nucleotide sequence ID" value="NZ_BAABWU010000007.1"/>
</dbReference>
<dbReference type="CDD" id="cd00085">
    <property type="entry name" value="HNHc"/>
    <property type="match status" value="1"/>
</dbReference>
<evidence type="ECO:0000313" key="3">
    <source>
        <dbReference type="EMBL" id="GAA6196656.1"/>
    </source>
</evidence>
<feature type="compositionally biased region" description="Basic and acidic residues" evidence="1">
    <location>
        <begin position="79"/>
        <end position="98"/>
    </location>
</feature>
<dbReference type="SMART" id="SM00507">
    <property type="entry name" value="HNHc"/>
    <property type="match status" value="1"/>
</dbReference>
<organism evidence="3 4">
    <name type="scientific">Pseudophaeobacter arcticus</name>
    <dbReference type="NCBI Taxonomy" id="385492"/>
    <lineage>
        <taxon>Bacteria</taxon>
        <taxon>Pseudomonadati</taxon>
        <taxon>Pseudomonadota</taxon>
        <taxon>Alphaproteobacteria</taxon>
        <taxon>Rhodobacterales</taxon>
        <taxon>Paracoccaceae</taxon>
        <taxon>Pseudophaeobacter</taxon>
    </lineage>
</organism>
<dbReference type="Proteomes" id="UP001441944">
    <property type="component" value="Unassembled WGS sequence"/>
</dbReference>
<dbReference type="Gene3D" id="1.10.30.50">
    <property type="match status" value="1"/>
</dbReference>
<dbReference type="Pfam" id="PF01844">
    <property type="entry name" value="HNH"/>
    <property type="match status" value="1"/>
</dbReference>
<evidence type="ECO:0000256" key="1">
    <source>
        <dbReference type="SAM" id="MobiDB-lite"/>
    </source>
</evidence>
<reference evidence="3 4" key="1">
    <citation type="submission" date="2024-04" db="EMBL/GenBank/DDBJ databases">
        <title>Draft genome sequence of Pseudophaeobacter arcticus NBRC 116598.</title>
        <authorList>
            <person name="Miyakawa T."/>
            <person name="Kusuya Y."/>
            <person name="Miura T."/>
        </authorList>
    </citation>
    <scope>NUCLEOTIDE SEQUENCE [LARGE SCALE GENOMIC DNA]</scope>
    <source>
        <strain evidence="3 4">SU-CL00105</strain>
    </source>
</reference>
<comment type="caution">
    <text evidence="3">The sequence shown here is derived from an EMBL/GenBank/DDBJ whole genome shotgun (WGS) entry which is preliminary data.</text>
</comment>
<dbReference type="InterPro" id="IPR002711">
    <property type="entry name" value="HNH"/>
</dbReference>
<proteinExistence type="predicted"/>
<feature type="domain" description="HNH nuclease" evidence="2">
    <location>
        <begin position="22"/>
        <end position="76"/>
    </location>
</feature>
<sequence>MSRPVPEWIGKTDTTAAPARVKARIVLAQDGICGCGCGVKLGAAGEAIEFDHTQALINGGENRESNLRALRRPCHKVKTRQDLAQKSTEARKRAKDLGLYKSRNPLPGGRGSPLKKKIGGGVVPR</sequence>
<feature type="region of interest" description="Disordered" evidence="1">
    <location>
        <begin position="76"/>
        <end position="125"/>
    </location>
</feature>
<evidence type="ECO:0000259" key="2">
    <source>
        <dbReference type="SMART" id="SM00507"/>
    </source>
</evidence>
<evidence type="ECO:0000313" key="4">
    <source>
        <dbReference type="Proteomes" id="UP001441944"/>
    </source>
</evidence>
<accession>A0ABQ0ALA9</accession>
<gene>
    <name evidence="3" type="ORF">NBRC116598_21000</name>
</gene>
<dbReference type="EMBL" id="BAABWU010000007">
    <property type="protein sequence ID" value="GAA6196656.1"/>
    <property type="molecule type" value="Genomic_DNA"/>
</dbReference>
<protein>
    <recommendedName>
        <fullName evidence="2">HNH nuclease domain-containing protein</fullName>
    </recommendedName>
</protein>
<keyword evidence="4" id="KW-1185">Reference proteome</keyword>
<dbReference type="InterPro" id="IPR003615">
    <property type="entry name" value="HNH_nuc"/>
</dbReference>
<name>A0ABQ0ALA9_9RHOB</name>